<dbReference type="Gene3D" id="3.90.1720.10">
    <property type="entry name" value="endopeptidase domain like (from Nostoc punctiforme)"/>
    <property type="match status" value="1"/>
</dbReference>
<evidence type="ECO:0000313" key="4">
    <source>
        <dbReference type="Proteomes" id="UP000168163"/>
    </source>
</evidence>
<dbReference type="EMBL" id="GQ329669">
    <property type="protein sequence ID" value="ADC53813.1"/>
    <property type="molecule type" value="Genomic_DNA"/>
</dbReference>
<comment type="similarity">
    <text evidence="1">Belongs to the orthopoxvirus OPG091 family.</text>
</comment>
<dbReference type="Pfam" id="PF05708">
    <property type="entry name" value="Peptidase_C92"/>
    <property type="match status" value="1"/>
</dbReference>
<proteinExistence type="inferred from homology"/>
<dbReference type="InterPro" id="IPR038765">
    <property type="entry name" value="Papain-like_cys_pep_sf"/>
</dbReference>
<organism evidence="3 4">
    <name type="scientific">Pseudocowpox virus</name>
    <dbReference type="NCBI Taxonomy" id="129726"/>
    <lineage>
        <taxon>Viruses</taxon>
        <taxon>Varidnaviria</taxon>
        <taxon>Bamfordvirae</taxon>
        <taxon>Nucleocytoviricota</taxon>
        <taxon>Pokkesviricetes</taxon>
        <taxon>Chitovirales</taxon>
        <taxon>Poxviridae</taxon>
        <taxon>Chordopoxvirinae</taxon>
        <taxon>Parapoxvirus</taxon>
        <taxon>Parapoxvirus pseudocowpox</taxon>
    </lineage>
</organism>
<protein>
    <recommendedName>
        <fullName evidence="2">Protein OPG091</fullName>
    </recommendedName>
</protein>
<sequence>MRDFGLAARMARAIEDVCPRGAVIFVSSAASMTDCLNPSVFKHAAIYAGRVDRAPLPPLSPAPAEAVDAEPCAIDAIAPYGARVVTLPELLRGCVAVRAYRLAVPGALALMNLAADAAFELVGTPYGFNSGRTYCFKLVADCFASVGVLTKTRRIMGREVVLSQDFLENGMWAKVLDSSADPPWLV</sequence>
<evidence type="ECO:0000313" key="3">
    <source>
        <dbReference type="EMBL" id="ADC53813.1"/>
    </source>
</evidence>
<dbReference type="SUPFAM" id="SSF54001">
    <property type="entry name" value="Cysteine proteinases"/>
    <property type="match status" value="1"/>
</dbReference>
<evidence type="ECO:0000256" key="1">
    <source>
        <dbReference type="ARBA" id="ARBA00034761"/>
    </source>
</evidence>
<dbReference type="InterPro" id="IPR024453">
    <property type="entry name" value="Peptidase_C92"/>
</dbReference>
<accession>D3IZ59</accession>
<evidence type="ECO:0000256" key="2">
    <source>
        <dbReference type="ARBA" id="ARBA00034814"/>
    </source>
</evidence>
<reference evidence="3 4" key="1">
    <citation type="journal article" date="2010" name="J. Gen. Virol.">
        <title>The genome of pseudocowpoxvirus: comparison of a reindeer isolate and a reference strain.</title>
        <authorList>
            <person name="Hautaniemi M."/>
            <person name="Ueda N."/>
            <person name="Tuimala J."/>
            <person name="Mercer A.A."/>
            <person name="Lahdenpera J."/>
            <person name="McInnes C.J."/>
        </authorList>
    </citation>
    <scope>NUCLEOTIDE SEQUENCE [LARGE SCALE GENOMIC DNA]</scope>
    <source>
        <strain evidence="3">F00.120R</strain>
    </source>
</reference>
<name>D3IZ59_9POXV</name>
<dbReference type="Proteomes" id="UP000168163">
    <property type="component" value="Segment"/>
</dbReference>